<sequence>MALFSMLFLYKTGTIKCTEKFKSVLFISTLSICGIYLINLIGSFFGMQIPQIFTSSYIGIGFSLLVVGIASLNLIIDFDFIERGSQQMLGKSFEWYGAFGLMVTLVWLYIEILNLLSKLRDR</sequence>
<evidence type="ECO:0000313" key="2">
    <source>
        <dbReference type="EMBL" id="MPN55055.1"/>
    </source>
</evidence>
<organism evidence="2">
    <name type="scientific">bioreactor metagenome</name>
    <dbReference type="NCBI Taxonomy" id="1076179"/>
    <lineage>
        <taxon>unclassified sequences</taxon>
        <taxon>metagenomes</taxon>
        <taxon>ecological metagenomes</taxon>
    </lineage>
</organism>
<keyword evidence="1" id="KW-0472">Membrane</keyword>
<gene>
    <name evidence="2" type="ORF">SDC9_202734</name>
</gene>
<dbReference type="PANTHER" id="PTHR41282">
    <property type="entry name" value="CONSERVED TRANSMEMBRANE PROTEIN-RELATED"/>
    <property type="match status" value="1"/>
</dbReference>
<dbReference type="EMBL" id="VSSQ01123872">
    <property type="protein sequence ID" value="MPN55055.1"/>
    <property type="molecule type" value="Genomic_DNA"/>
</dbReference>
<proteinExistence type="predicted"/>
<reference evidence="2" key="1">
    <citation type="submission" date="2019-08" db="EMBL/GenBank/DDBJ databases">
        <authorList>
            <person name="Kucharzyk K."/>
            <person name="Murdoch R.W."/>
            <person name="Higgins S."/>
            <person name="Loffler F."/>
        </authorList>
    </citation>
    <scope>NUCLEOTIDE SEQUENCE</scope>
</reference>
<dbReference type="InterPro" id="IPR010539">
    <property type="entry name" value="BaxI_1-like"/>
</dbReference>
<dbReference type="AlphaFoldDB" id="A0A645IUF9"/>
<evidence type="ECO:0000256" key="1">
    <source>
        <dbReference type="SAM" id="Phobius"/>
    </source>
</evidence>
<feature type="transmembrane region" description="Helical" evidence="1">
    <location>
        <begin position="57"/>
        <end position="76"/>
    </location>
</feature>
<accession>A0A645IUF9</accession>
<protein>
    <recommendedName>
        <fullName evidence="3">Bax inhibitor-1/YccA family protein</fullName>
    </recommendedName>
</protein>
<name>A0A645IUF9_9ZZZZ</name>
<evidence type="ECO:0008006" key="3">
    <source>
        <dbReference type="Google" id="ProtNLM"/>
    </source>
</evidence>
<comment type="caution">
    <text evidence="2">The sequence shown here is derived from an EMBL/GenBank/DDBJ whole genome shotgun (WGS) entry which is preliminary data.</text>
</comment>
<dbReference type="PANTHER" id="PTHR41282:SF1">
    <property type="entry name" value="CONSERVED TRANSMEMBRANE PROTEIN-RELATED"/>
    <property type="match status" value="1"/>
</dbReference>
<dbReference type="Pfam" id="PF12811">
    <property type="entry name" value="BaxI_1"/>
    <property type="match status" value="1"/>
</dbReference>
<keyword evidence="1" id="KW-0812">Transmembrane</keyword>
<keyword evidence="1" id="KW-1133">Transmembrane helix</keyword>
<feature type="transmembrane region" description="Helical" evidence="1">
    <location>
        <begin position="96"/>
        <end position="116"/>
    </location>
</feature>
<feature type="transmembrane region" description="Helical" evidence="1">
    <location>
        <begin position="24"/>
        <end position="45"/>
    </location>
</feature>